<evidence type="ECO:0000256" key="2">
    <source>
        <dbReference type="ARBA" id="ARBA00022679"/>
    </source>
</evidence>
<proteinExistence type="inferred from homology"/>
<keyword evidence="5" id="KW-1185">Reference proteome</keyword>
<evidence type="ECO:0000313" key="5">
    <source>
        <dbReference type="Proteomes" id="UP001168877"/>
    </source>
</evidence>
<protein>
    <submittedName>
        <fullName evidence="4">Uncharacterized protein</fullName>
    </submittedName>
</protein>
<dbReference type="EMBL" id="JAUESC010000001">
    <property type="protein sequence ID" value="KAK0607712.1"/>
    <property type="molecule type" value="Genomic_DNA"/>
</dbReference>
<dbReference type="InterPro" id="IPR023213">
    <property type="entry name" value="CAT-like_dom_sf"/>
</dbReference>
<comment type="caution">
    <text evidence="4">The sequence shown here is derived from an EMBL/GenBank/DDBJ whole genome shotgun (WGS) entry which is preliminary data.</text>
</comment>
<keyword evidence="2" id="KW-0808">Transferase</keyword>
<sequence>MDVRIISREIIKPSSSTPYHLRTYKLSGLDQQIINGHIPIVFFYSTAPKSCEGLKKSLSEILTHYYPLAGRLKDYLSIDCDDSGVSLVEARVAGNMSDVLKQPEIDPQEQLLPCKVKEFLTSRSILAVQLSYFDCGGVAICLFFRHVCVDATAAANFIKSWAAITACGGIDFTVQDVIFDCTSIFPPIDDSVIPENTYTEDILYSLKENVRRRFVLEGSKISALQEKIGNRPTRFEAVFALMLGAITAGQREGNGFTATFPVNLRKRMNPPIPDQCIGNIHTIVQTNRPREETTNYSSLTAKVRELISLVNGEYVKQASPNGWLLRKDAEKDRDGMFIISSWCTLPLYETDFGWGKPTVVVPIGRLNSGNHIAVVLLDTGNDKGIEAWVSMSKESMDKFEQDSGVIAYASLI</sequence>
<evidence type="ECO:0000313" key="4">
    <source>
        <dbReference type="EMBL" id="KAK0607712.1"/>
    </source>
</evidence>
<dbReference type="PANTHER" id="PTHR31623">
    <property type="entry name" value="F21J9.9"/>
    <property type="match status" value="1"/>
</dbReference>
<evidence type="ECO:0000256" key="3">
    <source>
        <dbReference type="ARBA" id="ARBA00023315"/>
    </source>
</evidence>
<comment type="similarity">
    <text evidence="1">Belongs to the plant acyltransferase family.</text>
</comment>
<accession>A0AA39TLK0</accession>
<reference evidence="4" key="1">
    <citation type="journal article" date="2022" name="Plant J.">
        <title>Strategies of tolerance reflected in two North American maple genomes.</title>
        <authorList>
            <person name="McEvoy S.L."/>
            <person name="Sezen U.U."/>
            <person name="Trouern-Trend A."/>
            <person name="McMahon S.M."/>
            <person name="Schaberg P.G."/>
            <person name="Yang J."/>
            <person name="Wegrzyn J.L."/>
            <person name="Swenson N.G."/>
        </authorList>
    </citation>
    <scope>NUCLEOTIDE SEQUENCE</scope>
    <source>
        <strain evidence="4">NS2018</strain>
    </source>
</reference>
<dbReference type="GO" id="GO:0016746">
    <property type="term" value="F:acyltransferase activity"/>
    <property type="evidence" value="ECO:0007669"/>
    <property type="project" value="UniProtKB-KW"/>
</dbReference>
<name>A0AA39TLK0_ACESA</name>
<keyword evidence="3" id="KW-0012">Acyltransferase</keyword>
<reference evidence="4" key="2">
    <citation type="submission" date="2023-06" db="EMBL/GenBank/DDBJ databases">
        <authorList>
            <person name="Swenson N.G."/>
            <person name="Wegrzyn J.L."/>
            <person name="Mcevoy S.L."/>
        </authorList>
    </citation>
    <scope>NUCLEOTIDE SEQUENCE</scope>
    <source>
        <strain evidence="4">NS2018</strain>
        <tissue evidence="4">Leaf</tissue>
    </source>
</reference>
<dbReference type="Gene3D" id="3.30.559.10">
    <property type="entry name" value="Chloramphenicol acetyltransferase-like domain"/>
    <property type="match status" value="2"/>
</dbReference>
<dbReference type="Pfam" id="PF02458">
    <property type="entry name" value="Transferase"/>
    <property type="match status" value="1"/>
</dbReference>
<evidence type="ECO:0000256" key="1">
    <source>
        <dbReference type="ARBA" id="ARBA00009861"/>
    </source>
</evidence>
<organism evidence="4 5">
    <name type="scientific">Acer saccharum</name>
    <name type="common">Sugar maple</name>
    <dbReference type="NCBI Taxonomy" id="4024"/>
    <lineage>
        <taxon>Eukaryota</taxon>
        <taxon>Viridiplantae</taxon>
        <taxon>Streptophyta</taxon>
        <taxon>Embryophyta</taxon>
        <taxon>Tracheophyta</taxon>
        <taxon>Spermatophyta</taxon>
        <taxon>Magnoliopsida</taxon>
        <taxon>eudicotyledons</taxon>
        <taxon>Gunneridae</taxon>
        <taxon>Pentapetalae</taxon>
        <taxon>rosids</taxon>
        <taxon>malvids</taxon>
        <taxon>Sapindales</taxon>
        <taxon>Sapindaceae</taxon>
        <taxon>Hippocastanoideae</taxon>
        <taxon>Acereae</taxon>
        <taxon>Acer</taxon>
    </lineage>
</organism>
<dbReference type="AlphaFoldDB" id="A0AA39TLK0"/>
<dbReference type="Proteomes" id="UP001168877">
    <property type="component" value="Unassembled WGS sequence"/>
</dbReference>
<dbReference type="PANTHER" id="PTHR31623:SF28">
    <property type="entry name" value="BAHD ACYLTRANSFERASE"/>
    <property type="match status" value="1"/>
</dbReference>
<gene>
    <name evidence="4" type="ORF">LWI29_018964</name>
</gene>